<evidence type="ECO:0000256" key="7">
    <source>
        <dbReference type="ARBA" id="ARBA00022989"/>
    </source>
</evidence>
<dbReference type="Proteomes" id="UP001465755">
    <property type="component" value="Unassembled WGS sequence"/>
</dbReference>
<feature type="transmembrane region" description="Helical" evidence="10">
    <location>
        <begin position="493"/>
        <end position="518"/>
    </location>
</feature>
<comment type="subcellular location">
    <subcellularLocation>
        <location evidence="1">Endosome membrane</location>
        <topology evidence="1">Multi-pass membrane protein</topology>
    </subcellularLocation>
    <subcellularLocation>
        <location evidence="2">Golgi apparatus membrane</location>
        <topology evidence="2">Multi-pass membrane protein</topology>
    </subcellularLocation>
</comment>
<dbReference type="PANTHER" id="PTHR10766">
    <property type="entry name" value="TRANSMEMBRANE 9 SUPERFAMILY PROTEIN"/>
    <property type="match status" value="1"/>
</dbReference>
<evidence type="ECO:0000256" key="6">
    <source>
        <dbReference type="ARBA" id="ARBA00022753"/>
    </source>
</evidence>
<keyword evidence="4 10" id="KW-0812">Transmembrane</keyword>
<keyword evidence="6" id="KW-0967">Endosome</keyword>
<dbReference type="PROSITE" id="PS51257">
    <property type="entry name" value="PROKAR_LIPOPROTEIN"/>
    <property type="match status" value="1"/>
</dbReference>
<feature type="chain" id="PRO_5043108518" description="Transmembrane 9 superfamily member" evidence="10">
    <location>
        <begin position="24"/>
        <end position="689"/>
    </location>
</feature>
<evidence type="ECO:0000313" key="11">
    <source>
        <dbReference type="EMBL" id="KAK9809761.1"/>
    </source>
</evidence>
<keyword evidence="7 10" id="KW-1133">Transmembrane helix</keyword>
<keyword evidence="12" id="KW-1185">Reference proteome</keyword>
<feature type="signal peptide" evidence="10">
    <location>
        <begin position="1"/>
        <end position="23"/>
    </location>
</feature>
<feature type="transmembrane region" description="Helical" evidence="10">
    <location>
        <begin position="321"/>
        <end position="343"/>
    </location>
</feature>
<keyword evidence="8" id="KW-0333">Golgi apparatus</keyword>
<feature type="transmembrane region" description="Helical" evidence="10">
    <location>
        <begin position="618"/>
        <end position="637"/>
    </location>
</feature>
<evidence type="ECO:0000256" key="9">
    <source>
        <dbReference type="ARBA" id="ARBA00023136"/>
    </source>
</evidence>
<comment type="caution">
    <text evidence="11">The sequence shown here is derived from an EMBL/GenBank/DDBJ whole genome shotgun (WGS) entry which is preliminary data.</text>
</comment>
<dbReference type="GO" id="GO:0010008">
    <property type="term" value="C:endosome membrane"/>
    <property type="evidence" value="ECO:0007669"/>
    <property type="project" value="UniProtKB-SubCell"/>
</dbReference>
<evidence type="ECO:0000256" key="5">
    <source>
        <dbReference type="ARBA" id="ARBA00022729"/>
    </source>
</evidence>
<feature type="transmembrane region" description="Helical" evidence="10">
    <location>
        <begin position="575"/>
        <end position="606"/>
    </location>
</feature>
<sequence>MALRGALFRAACALLVAGGCSQAYYLPGTYPQEFSMGQTIQAEVNSLTSSDTELPYDYYSLPFCKPSGGVKKSVSSINPGTILAGSRIENSLYNFTILKEEKTKVVCSPENSFTPLTDREVAALKERISQHYRIRMILDNLPITTYDLVENPDSVRPGYEVGFEQDGKYFINNHLMFTILLHRTNGQYSRIQKDYAAIEAAAAVEGGARKLRALWGSSSSTADDAADSPPMAVAKEEDMDSSMYMVVGFEVAACSIERSPGQAPKDVSCLEFNGDRPPKSQEIKKDARIVYTYDVSWDMSQVGWASRWDAYLRMPGGRVHWFSILNSLMVVLVMSSIVAMIMMRTIRRDLARYEGLLGDTGPKDDLEESGWKMVSGDVFRAPPHALLLCVQLGSGVQIITSGFITLFFAALGFLSPASRGALLTAMLVMYLLLAVAAGWSSVWLWGMIKRSFEGWPGLAWRVAAYFPGISLGVLTLLNIAIHHTGSSGAIPLGAFFSLIALWFLISIPLCFSGGVLATKQDIRPYPTRTNQIPRHIPPPHWASHPWVLFLAAGLLPYGTLFVELYFAMTSIWQGYFYYIFGFCFIVGALTVLITIEVAVVCTYVQLCAEDYNWWWPSFYRGGSVAFYVGLYSLAFLFNTLHSLSGVLSVILYLAYMSLILWALYLAMATVGFISSFYFTYQIFSAVKAD</sequence>
<dbReference type="Pfam" id="PF02990">
    <property type="entry name" value="EMP70"/>
    <property type="match status" value="2"/>
</dbReference>
<organism evidence="11 12">
    <name type="scientific">Symbiochloris irregularis</name>
    <dbReference type="NCBI Taxonomy" id="706552"/>
    <lineage>
        <taxon>Eukaryota</taxon>
        <taxon>Viridiplantae</taxon>
        <taxon>Chlorophyta</taxon>
        <taxon>core chlorophytes</taxon>
        <taxon>Trebouxiophyceae</taxon>
        <taxon>Trebouxiales</taxon>
        <taxon>Trebouxiaceae</taxon>
        <taxon>Symbiochloris</taxon>
    </lineage>
</organism>
<proteinExistence type="inferred from homology"/>
<evidence type="ECO:0000256" key="3">
    <source>
        <dbReference type="ARBA" id="ARBA00005227"/>
    </source>
</evidence>
<dbReference type="GO" id="GO:0072657">
    <property type="term" value="P:protein localization to membrane"/>
    <property type="evidence" value="ECO:0007669"/>
    <property type="project" value="TreeGrafter"/>
</dbReference>
<protein>
    <recommendedName>
        <fullName evidence="10">Transmembrane 9 superfamily member</fullName>
    </recommendedName>
</protein>
<keyword evidence="9 10" id="KW-0472">Membrane</keyword>
<feature type="transmembrane region" description="Helical" evidence="10">
    <location>
        <begin position="385"/>
        <end position="414"/>
    </location>
</feature>
<dbReference type="EMBL" id="JALJOQ010000016">
    <property type="protein sequence ID" value="KAK9809761.1"/>
    <property type="molecule type" value="Genomic_DNA"/>
</dbReference>
<name>A0AAW1PMN9_9CHLO</name>
<evidence type="ECO:0000256" key="2">
    <source>
        <dbReference type="ARBA" id="ARBA00004653"/>
    </source>
</evidence>
<dbReference type="AlphaFoldDB" id="A0AAW1PMN9"/>
<evidence type="ECO:0000313" key="12">
    <source>
        <dbReference type="Proteomes" id="UP001465755"/>
    </source>
</evidence>
<accession>A0AAW1PMN9</accession>
<feature type="transmembrane region" description="Helical" evidence="10">
    <location>
        <begin position="458"/>
        <end position="481"/>
    </location>
</feature>
<reference evidence="11 12" key="1">
    <citation type="journal article" date="2024" name="Nat. Commun.">
        <title>Phylogenomics reveals the evolutionary origins of lichenization in chlorophyte algae.</title>
        <authorList>
            <person name="Puginier C."/>
            <person name="Libourel C."/>
            <person name="Otte J."/>
            <person name="Skaloud P."/>
            <person name="Haon M."/>
            <person name="Grisel S."/>
            <person name="Petersen M."/>
            <person name="Berrin J.G."/>
            <person name="Delaux P.M."/>
            <person name="Dal Grande F."/>
            <person name="Keller J."/>
        </authorList>
    </citation>
    <scope>NUCLEOTIDE SEQUENCE [LARGE SCALE GENOMIC DNA]</scope>
    <source>
        <strain evidence="11 12">SAG 2036</strain>
    </source>
</reference>
<gene>
    <name evidence="11" type="ORF">WJX73_003881</name>
</gene>
<dbReference type="InterPro" id="IPR004240">
    <property type="entry name" value="EMP70"/>
</dbReference>
<evidence type="ECO:0000256" key="4">
    <source>
        <dbReference type="ARBA" id="ARBA00022692"/>
    </source>
</evidence>
<evidence type="ECO:0000256" key="10">
    <source>
        <dbReference type="RuleBase" id="RU363079"/>
    </source>
</evidence>
<feature type="transmembrane region" description="Helical" evidence="10">
    <location>
        <begin position="420"/>
        <end position="446"/>
    </location>
</feature>
<evidence type="ECO:0000256" key="1">
    <source>
        <dbReference type="ARBA" id="ARBA00004337"/>
    </source>
</evidence>
<feature type="transmembrane region" description="Helical" evidence="10">
    <location>
        <begin position="546"/>
        <end position="569"/>
    </location>
</feature>
<dbReference type="PANTHER" id="PTHR10766:SF55">
    <property type="entry name" value="TRANSMEMBRANE 9 SUPERFAMILY MEMBER 4"/>
    <property type="match status" value="1"/>
</dbReference>
<comment type="similarity">
    <text evidence="3 10">Belongs to the nonaspanin (TM9SF) (TC 9.A.2) family.</text>
</comment>
<evidence type="ECO:0000256" key="8">
    <source>
        <dbReference type="ARBA" id="ARBA00023034"/>
    </source>
</evidence>
<dbReference type="GO" id="GO:0000139">
    <property type="term" value="C:Golgi membrane"/>
    <property type="evidence" value="ECO:0007669"/>
    <property type="project" value="UniProtKB-SubCell"/>
</dbReference>
<keyword evidence="5 10" id="KW-0732">Signal</keyword>
<feature type="transmembrane region" description="Helical" evidence="10">
    <location>
        <begin position="649"/>
        <end position="678"/>
    </location>
</feature>